<gene>
    <name evidence="1" type="ORF">SAMN04488047_108180</name>
</gene>
<evidence type="ECO:0000313" key="1">
    <source>
        <dbReference type="EMBL" id="SFP57989.1"/>
    </source>
</evidence>
<proteinExistence type="predicted"/>
<name>A0A1I5RHE2_9RHOB</name>
<protein>
    <submittedName>
        <fullName evidence="1">Uncharacterized protein</fullName>
    </submittedName>
</protein>
<dbReference type="Proteomes" id="UP000199356">
    <property type="component" value="Unassembled WGS sequence"/>
</dbReference>
<keyword evidence="2" id="KW-1185">Reference proteome</keyword>
<organism evidence="1 2">
    <name type="scientific">Tranquillimonas alkanivorans</name>
    <dbReference type="NCBI Taxonomy" id="441119"/>
    <lineage>
        <taxon>Bacteria</taxon>
        <taxon>Pseudomonadati</taxon>
        <taxon>Pseudomonadota</taxon>
        <taxon>Alphaproteobacteria</taxon>
        <taxon>Rhodobacterales</taxon>
        <taxon>Roseobacteraceae</taxon>
        <taxon>Tranquillimonas</taxon>
    </lineage>
</organism>
<dbReference type="AlphaFoldDB" id="A0A1I5RHE2"/>
<evidence type="ECO:0000313" key="2">
    <source>
        <dbReference type="Proteomes" id="UP000199356"/>
    </source>
</evidence>
<accession>A0A1I5RHE2</accession>
<dbReference type="EMBL" id="FOXA01000008">
    <property type="protein sequence ID" value="SFP57989.1"/>
    <property type="molecule type" value="Genomic_DNA"/>
</dbReference>
<dbReference type="RefSeq" id="WP_093422076.1">
    <property type="nucleotide sequence ID" value="NZ_FOXA01000008.1"/>
</dbReference>
<sequence>MTHIATYRCTVEVAASTLFIELPCIGELHVSRHSALPSSRPPFVLRDREQHGSEYTLGAGHWQAYFTPASTIRRSNRAWQRQRSGGNG</sequence>
<reference evidence="1 2" key="1">
    <citation type="submission" date="2016-10" db="EMBL/GenBank/DDBJ databases">
        <authorList>
            <person name="de Groot N.N."/>
        </authorList>
    </citation>
    <scope>NUCLEOTIDE SEQUENCE [LARGE SCALE GENOMIC DNA]</scope>
    <source>
        <strain evidence="1 2">DSM 19547</strain>
    </source>
</reference>